<feature type="region of interest" description="Disordered" evidence="1">
    <location>
        <begin position="269"/>
        <end position="291"/>
    </location>
</feature>
<dbReference type="Proteomes" id="UP000570514">
    <property type="component" value="Unassembled WGS sequence"/>
</dbReference>
<evidence type="ECO:0000256" key="2">
    <source>
        <dbReference type="SAM" id="Phobius"/>
    </source>
</evidence>
<keyword evidence="2" id="KW-0812">Transmembrane</keyword>
<feature type="transmembrane region" description="Helical" evidence="2">
    <location>
        <begin position="61"/>
        <end position="86"/>
    </location>
</feature>
<keyword evidence="2" id="KW-0472">Membrane</keyword>
<evidence type="ECO:0000313" key="3">
    <source>
        <dbReference type="EMBL" id="NIK87196.1"/>
    </source>
</evidence>
<feature type="compositionally biased region" description="Polar residues" evidence="1">
    <location>
        <begin position="282"/>
        <end position="291"/>
    </location>
</feature>
<keyword evidence="2" id="KW-1133">Transmembrane helix</keyword>
<evidence type="ECO:0000313" key="4">
    <source>
        <dbReference type="Proteomes" id="UP000570514"/>
    </source>
</evidence>
<evidence type="ECO:0000256" key="1">
    <source>
        <dbReference type="SAM" id="MobiDB-lite"/>
    </source>
</evidence>
<name>A0A846MV16_9PROT</name>
<protein>
    <submittedName>
        <fullName evidence="3">Uncharacterized protein</fullName>
    </submittedName>
</protein>
<proteinExistence type="predicted"/>
<organism evidence="3 4">
    <name type="scientific">Rhizomicrobium palustre</name>
    <dbReference type="NCBI Taxonomy" id="189966"/>
    <lineage>
        <taxon>Bacteria</taxon>
        <taxon>Pseudomonadati</taxon>
        <taxon>Pseudomonadota</taxon>
        <taxon>Alphaproteobacteria</taxon>
        <taxon>Micropepsales</taxon>
        <taxon>Micropepsaceae</taxon>
        <taxon>Rhizomicrobium</taxon>
    </lineage>
</organism>
<feature type="transmembrane region" description="Helical" evidence="2">
    <location>
        <begin position="236"/>
        <end position="258"/>
    </location>
</feature>
<dbReference type="EMBL" id="JAASRM010000001">
    <property type="protein sequence ID" value="NIK87196.1"/>
    <property type="molecule type" value="Genomic_DNA"/>
</dbReference>
<feature type="transmembrane region" description="Helical" evidence="2">
    <location>
        <begin position="20"/>
        <end position="49"/>
    </location>
</feature>
<dbReference type="AlphaFoldDB" id="A0A846MV16"/>
<reference evidence="3 4" key="1">
    <citation type="submission" date="2020-03" db="EMBL/GenBank/DDBJ databases">
        <title>Genomic Encyclopedia of Type Strains, Phase IV (KMG-IV): sequencing the most valuable type-strain genomes for metagenomic binning, comparative biology and taxonomic classification.</title>
        <authorList>
            <person name="Goeker M."/>
        </authorList>
    </citation>
    <scope>NUCLEOTIDE SEQUENCE [LARGE SCALE GENOMIC DNA]</scope>
    <source>
        <strain evidence="3 4">DSM 19867</strain>
    </source>
</reference>
<comment type="caution">
    <text evidence="3">The sequence shown here is derived from an EMBL/GenBank/DDBJ whole genome shotgun (WGS) entry which is preliminary data.</text>
</comment>
<accession>A0A846MV16</accession>
<sequence length="291" mass="30111">MGAVPQTSTPLPEGTVPHVQWSSVIAGAIAASGVSFTLLAFGAGIGLSVASTAPTWRDSSAWLWILSGLFLILVALSAFGLGGYIAGRMRSAFRSPSVGEGEFRDGVHGLATWGLAILVTAMLGLAGAAAITPMMAPGGGGQGPAASTSGENIIASELDELFRSARNTNDTAITYQRSEAARILLKSNGHNGVTIDERNHLANVVANRTGMPADLAMSRVDRVIVASQQELHRARVAAVLQAFMIAAGLLLGAAVAWYSAVEGGRDRQRGTLPAWSWGNRATPGSPTPTRL</sequence>
<keyword evidence="4" id="KW-1185">Reference proteome</keyword>
<dbReference type="RefSeq" id="WP_167080585.1">
    <property type="nucleotide sequence ID" value="NZ_BAAADC010000001.1"/>
</dbReference>
<gene>
    <name evidence="3" type="ORF">FHS83_000514</name>
</gene>
<feature type="transmembrane region" description="Helical" evidence="2">
    <location>
        <begin position="106"/>
        <end position="131"/>
    </location>
</feature>